<dbReference type="AlphaFoldDB" id="A0A955RII5"/>
<protein>
    <submittedName>
        <fullName evidence="9">Glycosyltransferase family 39 protein</fullName>
        <ecNumber evidence="9">2.4.-.-</ecNumber>
    </submittedName>
</protein>
<feature type="transmembrane region" description="Helical" evidence="8">
    <location>
        <begin position="89"/>
        <end position="110"/>
    </location>
</feature>
<evidence type="ECO:0000256" key="4">
    <source>
        <dbReference type="ARBA" id="ARBA00022679"/>
    </source>
</evidence>
<evidence type="ECO:0000256" key="2">
    <source>
        <dbReference type="ARBA" id="ARBA00022475"/>
    </source>
</evidence>
<evidence type="ECO:0000256" key="7">
    <source>
        <dbReference type="ARBA" id="ARBA00023136"/>
    </source>
</evidence>
<keyword evidence="6 8" id="KW-1133">Transmembrane helix</keyword>
<evidence type="ECO:0000256" key="5">
    <source>
        <dbReference type="ARBA" id="ARBA00022692"/>
    </source>
</evidence>
<dbReference type="InterPro" id="IPR050297">
    <property type="entry name" value="LipidA_mod_glycosyltrf_83"/>
</dbReference>
<feature type="transmembrane region" description="Helical" evidence="8">
    <location>
        <begin position="385"/>
        <end position="401"/>
    </location>
</feature>
<keyword evidence="5 8" id="KW-0812">Transmembrane</keyword>
<dbReference type="GO" id="GO:0005886">
    <property type="term" value="C:plasma membrane"/>
    <property type="evidence" value="ECO:0007669"/>
    <property type="project" value="UniProtKB-SubCell"/>
</dbReference>
<comment type="subcellular location">
    <subcellularLocation>
        <location evidence="1">Cell membrane</location>
        <topology evidence="1">Multi-pass membrane protein</topology>
    </subcellularLocation>
</comment>
<dbReference type="PANTHER" id="PTHR33908">
    <property type="entry name" value="MANNOSYLTRANSFERASE YKCB-RELATED"/>
    <property type="match status" value="1"/>
</dbReference>
<dbReference type="EMBL" id="JAGQLK010000004">
    <property type="protein sequence ID" value="MCA9382797.1"/>
    <property type="molecule type" value="Genomic_DNA"/>
</dbReference>
<name>A0A955RII5_9BACT</name>
<reference evidence="9" key="1">
    <citation type="submission" date="2020-04" db="EMBL/GenBank/DDBJ databases">
        <authorList>
            <person name="Zhang T."/>
        </authorList>
    </citation>
    <scope>NUCLEOTIDE SEQUENCE</scope>
    <source>
        <strain evidence="9">HKST-UBA14</strain>
    </source>
</reference>
<evidence type="ECO:0000313" key="10">
    <source>
        <dbReference type="Proteomes" id="UP000783287"/>
    </source>
</evidence>
<feature type="transmembrane region" description="Helical" evidence="8">
    <location>
        <begin position="153"/>
        <end position="172"/>
    </location>
</feature>
<keyword evidence="3 9" id="KW-0328">Glycosyltransferase</keyword>
<evidence type="ECO:0000256" key="1">
    <source>
        <dbReference type="ARBA" id="ARBA00004651"/>
    </source>
</evidence>
<reference evidence="9" key="2">
    <citation type="journal article" date="2021" name="Microbiome">
        <title>Successional dynamics and alternative stable states in a saline activated sludge microbial community over 9 years.</title>
        <authorList>
            <person name="Wang Y."/>
            <person name="Ye J."/>
            <person name="Ju F."/>
            <person name="Liu L."/>
            <person name="Boyd J.A."/>
            <person name="Deng Y."/>
            <person name="Parks D.H."/>
            <person name="Jiang X."/>
            <person name="Yin X."/>
            <person name="Woodcroft B.J."/>
            <person name="Tyson G.W."/>
            <person name="Hugenholtz P."/>
            <person name="Polz M.F."/>
            <person name="Zhang T."/>
        </authorList>
    </citation>
    <scope>NUCLEOTIDE SEQUENCE</scope>
    <source>
        <strain evidence="9">HKST-UBA14</strain>
    </source>
</reference>
<keyword evidence="7 8" id="KW-0472">Membrane</keyword>
<feature type="transmembrane region" description="Helical" evidence="8">
    <location>
        <begin position="204"/>
        <end position="233"/>
    </location>
</feature>
<dbReference type="PANTHER" id="PTHR33908:SF11">
    <property type="entry name" value="MEMBRANE PROTEIN"/>
    <property type="match status" value="1"/>
</dbReference>
<feature type="transmembrane region" description="Helical" evidence="8">
    <location>
        <begin position="304"/>
        <end position="322"/>
    </location>
</feature>
<dbReference type="GO" id="GO:0016763">
    <property type="term" value="F:pentosyltransferase activity"/>
    <property type="evidence" value="ECO:0007669"/>
    <property type="project" value="TreeGrafter"/>
</dbReference>
<feature type="transmembrane region" description="Helical" evidence="8">
    <location>
        <begin position="245"/>
        <end position="268"/>
    </location>
</feature>
<proteinExistence type="predicted"/>
<feature type="transmembrane region" description="Helical" evidence="8">
    <location>
        <begin position="363"/>
        <end position="379"/>
    </location>
</feature>
<sequence length="438" mass="51311">MFVSSAASILLFSFLDNYHYVNSDGIGYYSYLPAIFIDDDLTFNRTVEKYADYYNEEPTTYGVCKHDNALCDEYIGLKPQANGTWLDKYPVGVAIFLAPFFFIADIYVRLTDGMRDGISPEYQIAVGIAGIIWLQFAIFATYKVLRHRFDKNISLSVLVFLLGGTNLIHFAINQPSMSHIYSFTFVTLCIYFLDRYLEKPNLKYLFLIGLSLSVIGLLRNINILVGIIPFITILLKTPKQERIRIFGKMILIWGLTFLSVMIPQMAYWKIATGRFLIYGYPNENFYWLEPHLKDILFNQRANGLFFWHPLLLLVIPGIYFWLKSKDKINRVSVFFLVLITYILSCWWAYWFGYSFGHRAFTDHYIFFLIPIGYLFQYISKLDRKYIITFAAIVALFILLNLNQINLYWRGIVASHNNTWENYKENFANPRVNFKEILD</sequence>
<organism evidence="9 10">
    <name type="scientific">Candidatus Dojkabacteria bacterium</name>
    <dbReference type="NCBI Taxonomy" id="2099670"/>
    <lineage>
        <taxon>Bacteria</taxon>
        <taxon>Candidatus Dojkabacteria</taxon>
    </lineage>
</organism>
<gene>
    <name evidence="9" type="ORF">KC909_00360</name>
</gene>
<evidence type="ECO:0000256" key="6">
    <source>
        <dbReference type="ARBA" id="ARBA00022989"/>
    </source>
</evidence>
<evidence type="ECO:0000313" key="9">
    <source>
        <dbReference type="EMBL" id="MCA9382797.1"/>
    </source>
</evidence>
<keyword evidence="4 9" id="KW-0808">Transferase</keyword>
<dbReference type="EC" id="2.4.-.-" evidence="9"/>
<dbReference type="Proteomes" id="UP000783287">
    <property type="component" value="Unassembled WGS sequence"/>
</dbReference>
<comment type="caution">
    <text evidence="9">The sequence shown here is derived from an EMBL/GenBank/DDBJ whole genome shotgun (WGS) entry which is preliminary data.</text>
</comment>
<accession>A0A955RII5</accession>
<evidence type="ECO:0000256" key="8">
    <source>
        <dbReference type="SAM" id="Phobius"/>
    </source>
</evidence>
<feature type="transmembrane region" description="Helical" evidence="8">
    <location>
        <begin position="328"/>
        <end position="351"/>
    </location>
</feature>
<dbReference type="GO" id="GO:0009103">
    <property type="term" value="P:lipopolysaccharide biosynthetic process"/>
    <property type="evidence" value="ECO:0007669"/>
    <property type="project" value="UniProtKB-ARBA"/>
</dbReference>
<evidence type="ECO:0000256" key="3">
    <source>
        <dbReference type="ARBA" id="ARBA00022676"/>
    </source>
</evidence>
<feature type="transmembrane region" description="Helical" evidence="8">
    <location>
        <begin position="122"/>
        <end position="141"/>
    </location>
</feature>
<keyword evidence="2" id="KW-1003">Cell membrane</keyword>